<name>A0ABS2TQD3_9ACTN</name>
<gene>
    <name evidence="1" type="ORF">ITX44_12165</name>
</gene>
<evidence type="ECO:0008006" key="3">
    <source>
        <dbReference type="Google" id="ProtNLM"/>
    </source>
</evidence>
<reference evidence="1 2" key="1">
    <citation type="submission" date="2021-01" db="EMBL/GenBank/DDBJ databases">
        <title>Streptomyces acididurans sp. nov., isolated from a peat swamp forest soil.</title>
        <authorList>
            <person name="Chantavorakit T."/>
            <person name="Duangmal K."/>
        </authorList>
    </citation>
    <scope>NUCLEOTIDE SEQUENCE [LARGE SCALE GENOMIC DNA]</scope>
    <source>
        <strain evidence="1 2">KK5PA1</strain>
    </source>
</reference>
<keyword evidence="2" id="KW-1185">Reference proteome</keyword>
<dbReference type="Proteomes" id="UP000749040">
    <property type="component" value="Unassembled WGS sequence"/>
</dbReference>
<protein>
    <recommendedName>
        <fullName evidence="3">Sigma-70 family RNA polymerase sigma factor</fullName>
    </recommendedName>
</protein>
<evidence type="ECO:0000313" key="1">
    <source>
        <dbReference type="EMBL" id="MBM9505287.1"/>
    </source>
</evidence>
<accession>A0ABS2TQD3</accession>
<comment type="caution">
    <text evidence="1">The sequence shown here is derived from an EMBL/GenBank/DDBJ whole genome shotgun (WGS) entry which is preliminary data.</text>
</comment>
<dbReference type="RefSeq" id="WP_205357130.1">
    <property type="nucleotide sequence ID" value="NZ_JADKYB010000005.1"/>
</dbReference>
<evidence type="ECO:0000313" key="2">
    <source>
        <dbReference type="Proteomes" id="UP000749040"/>
    </source>
</evidence>
<sequence length="177" mass="19404">MLQLNDVRVETMCRLYRKNKARAWDGEYLDVLDTALNFALGHKRVAEDPDLLCRNVIRDARRTIRRSEANARRSAACRPLADAARRRVSTTAADGSPVIEMVTYDTPEARALATETIQELTAFAATLGPHGLGCLQGMLDMATVPDSARQTGVSVATVERARRALRTHARALISGTA</sequence>
<dbReference type="EMBL" id="JADKYB010000005">
    <property type="protein sequence ID" value="MBM9505287.1"/>
    <property type="molecule type" value="Genomic_DNA"/>
</dbReference>
<proteinExistence type="predicted"/>
<organism evidence="1 2">
    <name type="scientific">Actinacidiphila acididurans</name>
    <dbReference type="NCBI Taxonomy" id="2784346"/>
    <lineage>
        <taxon>Bacteria</taxon>
        <taxon>Bacillati</taxon>
        <taxon>Actinomycetota</taxon>
        <taxon>Actinomycetes</taxon>
        <taxon>Kitasatosporales</taxon>
        <taxon>Streptomycetaceae</taxon>
        <taxon>Actinacidiphila</taxon>
    </lineage>
</organism>